<dbReference type="GO" id="GO:0006955">
    <property type="term" value="P:immune response"/>
    <property type="evidence" value="ECO:0007669"/>
    <property type="project" value="InterPro"/>
</dbReference>
<dbReference type="Ensembl" id="ENSMMDT00005021091.1">
    <property type="protein sequence ID" value="ENSMMDP00005020607.1"/>
    <property type="gene ID" value="ENSMMDG00005010135.1"/>
</dbReference>
<dbReference type="PRINTS" id="PR00436">
    <property type="entry name" value="INTERLEUKIN8"/>
</dbReference>
<dbReference type="AlphaFoldDB" id="A0A667XZB9"/>
<sequence length="156" mass="17707">MKSALIALLACLLVLWQRQPKTKCKCLDGAINHINPKLITDCQGYDSSPFCPKAELIVVTKDTKKCVNPESPFGKRIFQRCKDSAEYTENCRYFKKTTHTFMLHFRDVTVQILASFLFDNMQTGSFKSEFQVGNLKLGQDSSTLSLTPSDHVMSTW</sequence>
<dbReference type="SMART" id="SM00199">
    <property type="entry name" value="SCY"/>
    <property type="match status" value="1"/>
</dbReference>
<organism evidence="4 5">
    <name type="scientific">Myripristis murdjan</name>
    <name type="common">pinecone soldierfish</name>
    <dbReference type="NCBI Taxonomy" id="586833"/>
    <lineage>
        <taxon>Eukaryota</taxon>
        <taxon>Metazoa</taxon>
        <taxon>Chordata</taxon>
        <taxon>Craniata</taxon>
        <taxon>Vertebrata</taxon>
        <taxon>Euteleostomi</taxon>
        <taxon>Actinopterygii</taxon>
        <taxon>Neopterygii</taxon>
        <taxon>Teleostei</taxon>
        <taxon>Neoteleostei</taxon>
        <taxon>Acanthomorphata</taxon>
        <taxon>Holocentriformes</taxon>
        <taxon>Holocentridae</taxon>
        <taxon>Myripristis</taxon>
    </lineage>
</organism>
<accession>A0A667XZB9</accession>
<protein>
    <recommendedName>
        <fullName evidence="3">Chemokine interleukin-8-like domain-containing protein</fullName>
    </recommendedName>
</protein>
<dbReference type="Proteomes" id="UP000472263">
    <property type="component" value="Chromosome 9"/>
</dbReference>
<feature type="signal peptide" evidence="2">
    <location>
        <begin position="1"/>
        <end position="24"/>
    </location>
</feature>
<name>A0A667XZB9_9TELE</name>
<evidence type="ECO:0000256" key="2">
    <source>
        <dbReference type="SAM" id="SignalP"/>
    </source>
</evidence>
<dbReference type="InterPro" id="IPR036048">
    <property type="entry name" value="Interleukin_8-like_sf"/>
</dbReference>
<dbReference type="GeneTree" id="ENSGT01020000232589"/>
<dbReference type="Gene3D" id="2.40.50.40">
    <property type="match status" value="1"/>
</dbReference>
<dbReference type="GO" id="GO:0005615">
    <property type="term" value="C:extracellular space"/>
    <property type="evidence" value="ECO:0007669"/>
    <property type="project" value="UniProtKB-KW"/>
</dbReference>
<feature type="domain" description="Chemokine interleukin-8-like" evidence="3">
    <location>
        <begin position="21"/>
        <end position="81"/>
    </location>
</feature>
<evidence type="ECO:0000313" key="4">
    <source>
        <dbReference type="Ensembl" id="ENSMMDP00005020607.1"/>
    </source>
</evidence>
<dbReference type="Pfam" id="PF00048">
    <property type="entry name" value="IL8"/>
    <property type="match status" value="1"/>
</dbReference>
<keyword evidence="5" id="KW-1185">Reference proteome</keyword>
<reference evidence="4" key="3">
    <citation type="submission" date="2025-09" db="UniProtKB">
        <authorList>
            <consortium name="Ensembl"/>
        </authorList>
    </citation>
    <scope>IDENTIFICATION</scope>
</reference>
<keyword evidence="2" id="KW-0732">Signal</keyword>
<dbReference type="InParanoid" id="A0A667XZB9"/>
<keyword evidence="1" id="KW-0202">Cytokine</keyword>
<reference evidence="4" key="1">
    <citation type="submission" date="2019-06" db="EMBL/GenBank/DDBJ databases">
        <authorList>
            <consortium name="Wellcome Sanger Institute Data Sharing"/>
        </authorList>
    </citation>
    <scope>NUCLEOTIDE SEQUENCE [LARGE SCALE GENOMIC DNA]</scope>
</reference>
<dbReference type="SUPFAM" id="SSF54117">
    <property type="entry name" value="Interleukin 8-like chemokines"/>
    <property type="match status" value="1"/>
</dbReference>
<dbReference type="GO" id="GO:0008009">
    <property type="term" value="F:chemokine activity"/>
    <property type="evidence" value="ECO:0007669"/>
    <property type="project" value="InterPro"/>
</dbReference>
<dbReference type="FunCoup" id="A0A667XZB9">
    <property type="interactions" value="815"/>
</dbReference>
<proteinExistence type="predicted"/>
<dbReference type="InterPro" id="IPR001811">
    <property type="entry name" value="Chemokine_IL8-like_dom"/>
</dbReference>
<reference evidence="4" key="2">
    <citation type="submission" date="2025-08" db="UniProtKB">
        <authorList>
            <consortium name="Ensembl"/>
        </authorList>
    </citation>
    <scope>IDENTIFICATION</scope>
</reference>
<feature type="chain" id="PRO_5025366481" description="Chemokine interleukin-8-like domain-containing protein" evidence="2">
    <location>
        <begin position="25"/>
        <end position="156"/>
    </location>
</feature>
<evidence type="ECO:0000259" key="3">
    <source>
        <dbReference type="SMART" id="SM00199"/>
    </source>
</evidence>
<evidence type="ECO:0000313" key="5">
    <source>
        <dbReference type="Proteomes" id="UP000472263"/>
    </source>
</evidence>
<evidence type="ECO:0000256" key="1">
    <source>
        <dbReference type="ARBA" id="ARBA00022514"/>
    </source>
</evidence>